<dbReference type="Gene3D" id="3.60.15.10">
    <property type="entry name" value="Ribonuclease Z/Hydroxyacylglutathione hydrolase-like"/>
    <property type="match status" value="1"/>
</dbReference>
<dbReference type="SUPFAM" id="SSF56281">
    <property type="entry name" value="Metallo-hydrolase/oxidoreductase"/>
    <property type="match status" value="1"/>
</dbReference>
<dbReference type="OrthoDB" id="21331at2157"/>
<reference evidence="3" key="2">
    <citation type="journal article" date="2010" name="Stand. Genomic Sci.">
        <title>Complete genome sequence of Vulcanisaeta distributa type strain (IC-017T).</title>
        <authorList>
            <person name="Mavromatis K."/>
            <person name="Sikorski J."/>
            <person name="Pabst E."/>
            <person name="Teshima H."/>
            <person name="Lapidus A."/>
            <person name="Lucas S."/>
            <person name="Nolan M."/>
            <person name="Glavina Del Rio T."/>
            <person name="Cheng J."/>
            <person name="Bruce D."/>
            <person name="Goodwin L."/>
            <person name="Pitluck S."/>
            <person name="Liolios K."/>
            <person name="Ivanova N."/>
            <person name="Mikhailova N."/>
            <person name="Pati A."/>
            <person name="Chen A."/>
            <person name="Palaniappan K."/>
            <person name="Land M."/>
            <person name="Hauser L."/>
            <person name="Chang Y."/>
            <person name="Jeffries C."/>
            <person name="Rohde M."/>
            <person name="Spring S."/>
            <person name="Goker M."/>
            <person name="Wirth R."/>
            <person name="Woyke T."/>
            <person name="Bristow J."/>
            <person name="Eisen J."/>
            <person name="Markowitz V."/>
            <person name="Hugenholtz P."/>
            <person name="Klenk H."/>
            <person name="Kyrpides N."/>
        </authorList>
    </citation>
    <scope>NUCLEOTIDE SEQUENCE [LARGE SCALE GENOMIC DNA]</scope>
    <source>
        <strain evidence="3">DSM 14429 / JCM 11212 / NBRC 100878 / IC-017</strain>
    </source>
</reference>
<dbReference type="PIRSF" id="PIRSF004944">
    <property type="entry name" value="UCP004944_hydrls"/>
    <property type="match status" value="1"/>
</dbReference>
<accession>E1QS35</accession>
<dbReference type="STRING" id="572478.Vdis_2502"/>
<dbReference type="GeneID" id="9753462"/>
<protein>
    <recommendedName>
        <fullName evidence="1">UPF0282 protein Vdis_2502</fullName>
    </recommendedName>
</protein>
<dbReference type="RefSeq" id="WP_013337592.1">
    <property type="nucleotide sequence ID" value="NC_014537.1"/>
</dbReference>
<dbReference type="HAMAP" id="MF_01406">
    <property type="entry name" value="UPF0282"/>
    <property type="match status" value="1"/>
</dbReference>
<evidence type="ECO:0000313" key="2">
    <source>
        <dbReference type="EMBL" id="ADN51867.1"/>
    </source>
</evidence>
<dbReference type="AlphaFoldDB" id="E1QS35"/>
<organism evidence="2 3">
    <name type="scientific">Vulcanisaeta distributa (strain DSM 14429 / JCM 11212 / NBRC 100878 / IC-017)</name>
    <dbReference type="NCBI Taxonomy" id="572478"/>
    <lineage>
        <taxon>Archaea</taxon>
        <taxon>Thermoproteota</taxon>
        <taxon>Thermoprotei</taxon>
        <taxon>Thermoproteales</taxon>
        <taxon>Thermoproteaceae</taxon>
        <taxon>Vulcanisaeta</taxon>
    </lineage>
</organism>
<dbReference type="InterPro" id="IPR014426">
    <property type="entry name" value="UPF0282_hydrls"/>
</dbReference>
<dbReference type="eggNOG" id="arCOG00969">
    <property type="taxonomic scope" value="Archaea"/>
</dbReference>
<evidence type="ECO:0000256" key="1">
    <source>
        <dbReference type="HAMAP-Rule" id="MF_01406"/>
    </source>
</evidence>
<gene>
    <name evidence="2" type="ordered locus">Vdis_2502</name>
</gene>
<dbReference type="InterPro" id="IPR036866">
    <property type="entry name" value="RibonucZ/Hydroxyglut_hydro"/>
</dbReference>
<proteinExistence type="inferred from homology"/>
<dbReference type="PANTHER" id="PTHR43546:SF4">
    <property type="entry name" value="UPF0282 PROTEIN MJ1629"/>
    <property type="match status" value="1"/>
</dbReference>
<sequence length="317" mass="36200">MEVVPIAEESLGVRSMAIFVRTKDLSMLLDPGISLSPNRYGLPPHPREIERVNALRRALEKYAEEANYVFISHYHRDHFTVPYPSIYMGTNNESYRKIYSGKVLFMKSPDDENWSQRRRYYGLRKAIEGIVKDLVFADGKEFAIGSTRLVVSRSLPHGEDNARTGRVIAITIIDGDESLMFMPDVEGPVSQLAVDYVMSMKPQILIVGGPPLYLSRRGFGEEYFSNALRNLTAILRAGFLNKLVIAHHTLRDLNWRNALKALFEEAGRLGISITTYAGLLNREDELLEAMRKDLYAREPPPKDYLEQFRRVKDEGED</sequence>
<name>E1QS35_VULDI</name>
<evidence type="ECO:0000313" key="3">
    <source>
        <dbReference type="Proteomes" id="UP000006681"/>
    </source>
</evidence>
<dbReference type="PANTHER" id="PTHR43546">
    <property type="entry name" value="UPF0173 METAL-DEPENDENT HYDROLASE MJ1163-RELATED"/>
    <property type="match status" value="1"/>
</dbReference>
<keyword evidence="3" id="KW-1185">Reference proteome</keyword>
<dbReference type="Proteomes" id="UP000006681">
    <property type="component" value="Chromosome"/>
</dbReference>
<reference evidence="2 3" key="1">
    <citation type="journal article" date="2010" name="Stand. Genomic Sci.">
        <title>Complete genome sequence of Vulcanisaeta distributa type strain (IC-017).</title>
        <authorList>
            <person name="Mavromatis K."/>
            <person name="Sikorski J."/>
            <person name="Pabst E."/>
            <person name="Teshima H."/>
            <person name="Lapidus A."/>
            <person name="Lucas S."/>
            <person name="Nolan M."/>
            <person name="Glavina Del Rio T."/>
            <person name="Cheng J.F."/>
            <person name="Bruce D."/>
            <person name="Goodwin L."/>
            <person name="Pitluck S."/>
            <person name="Liolios K."/>
            <person name="Ivanova N."/>
            <person name="Mikhailova N."/>
            <person name="Pati A."/>
            <person name="Chen A."/>
            <person name="Palaniappan K."/>
            <person name="Land M."/>
            <person name="Hauser L."/>
            <person name="Chang Y.J."/>
            <person name="Jeffries C.D."/>
            <person name="Rohde M."/>
            <person name="Spring S."/>
            <person name="Goker M."/>
            <person name="Wirth R."/>
            <person name="Woyke T."/>
            <person name="Bristow J."/>
            <person name="Eisen J.A."/>
            <person name="Markowitz V."/>
            <person name="Hugenholtz P."/>
            <person name="Klenk H.P."/>
            <person name="Kyrpides N.C."/>
        </authorList>
    </citation>
    <scope>NUCLEOTIDE SEQUENCE [LARGE SCALE GENOMIC DNA]</scope>
    <source>
        <strain evidence="3">DSM 14429 / JCM 11212 / NBRC 100878 / IC-017</strain>
    </source>
</reference>
<dbReference type="EMBL" id="CP002100">
    <property type="protein sequence ID" value="ADN51867.1"/>
    <property type="molecule type" value="Genomic_DNA"/>
</dbReference>
<dbReference type="InterPro" id="IPR050114">
    <property type="entry name" value="UPF0173_UPF0282_UlaG_hydrolase"/>
</dbReference>
<dbReference type="KEGG" id="vdi:Vdis_2502"/>
<dbReference type="HOGENOM" id="CLU_079268_0_0_2"/>
<comment type="similarity">
    <text evidence="1">Belongs to the UPF0282 family.</text>
</comment>